<evidence type="ECO:0000259" key="1">
    <source>
        <dbReference type="Pfam" id="PF07705"/>
    </source>
</evidence>
<dbReference type="STRING" id="383372.Rcas_3348"/>
<reference evidence="2 3" key="1">
    <citation type="submission" date="2007-08" db="EMBL/GenBank/DDBJ databases">
        <title>Complete sequence of Roseiflexus castenholzii DSM 13941.</title>
        <authorList>
            <consortium name="US DOE Joint Genome Institute"/>
            <person name="Copeland A."/>
            <person name="Lucas S."/>
            <person name="Lapidus A."/>
            <person name="Barry K."/>
            <person name="Glavina del Rio T."/>
            <person name="Dalin E."/>
            <person name="Tice H."/>
            <person name="Pitluck S."/>
            <person name="Thompson L.S."/>
            <person name="Brettin T."/>
            <person name="Bruce D."/>
            <person name="Detter J.C."/>
            <person name="Han C."/>
            <person name="Tapia R."/>
            <person name="Schmutz J."/>
            <person name="Larimer F."/>
            <person name="Land M."/>
            <person name="Hauser L."/>
            <person name="Kyrpides N."/>
            <person name="Mikhailova N."/>
            <person name="Bryant D.A."/>
            <person name="Hanada S."/>
            <person name="Tsukatani Y."/>
            <person name="Richardson P."/>
        </authorList>
    </citation>
    <scope>NUCLEOTIDE SEQUENCE [LARGE SCALE GENOMIC DNA]</scope>
    <source>
        <strain evidence="3">DSM 13941 / HLO8</strain>
    </source>
</reference>
<keyword evidence="3" id="KW-1185">Reference proteome</keyword>
<proteinExistence type="predicted"/>
<dbReference type="Proteomes" id="UP000000263">
    <property type="component" value="Chromosome"/>
</dbReference>
<dbReference type="AlphaFoldDB" id="A7NPA2"/>
<sequence length="681" mass="72297">MHPRRSLLALILIVAPVFLLTVSNPPVRANVAHPLSGASVYLPFVTRPAAVDLVLNQVEITQSVQNGSNSVPLVAGRATVARVYVTVSGVAELSNVIVEVSATHGGVSLPGSPRRSNPRTVTTSASRGNYASSFNIALPSEWLSGNVHLTIVVDPDNRVAESNELNNRLTRALEFLAAPPLDLTIVPILYTHTPNGRTYPAPTRDTVSDWIMRAYPISGITVRLRAPISFTGDLRSGDEWERLLDMITSVWRSDGAPSSRVYYGLIPIANGNDRWFSSGIAGIGWIGLRTSLGLDLTSPADAASQLAAHEIGHNLGRYHAPCGVSGDPRQPFPYADGSIGPDVYGLDISRARVWSSAAPDNTRDLMSYCRPQWVSDFTYQGLLNNQRIYGAGVAQTGSGLLVRAKIAADGATALEPVYALDHITMDAPQSGEYTIELLDAAGTVLDTHATAAVEVEGLYHYDEDLMHHDHDHIHRSIIAVVPTPAGTVARVRLKHNGTVVAEQATGKVVAPTAVASATLTQEGATRVLSWSNAATPTLVRYTHDGIHWTTLGIDLVGGRLIIEPDALPGGGQGRFEVVQSGGATLTIDGATGMAASDAPPQVWIDGPATLPVGAPLLLYGRASDREDGALDDLTWHISGAPVGAGQTLVLDHPAPGMHRIRLTARDAAGNATVAEHYVFVE</sequence>
<gene>
    <name evidence="2" type="ordered locus">Rcas_3348</name>
</gene>
<organism evidence="2 3">
    <name type="scientific">Roseiflexus castenholzii (strain DSM 13941 / HLO8)</name>
    <dbReference type="NCBI Taxonomy" id="383372"/>
    <lineage>
        <taxon>Bacteria</taxon>
        <taxon>Bacillati</taxon>
        <taxon>Chloroflexota</taxon>
        <taxon>Chloroflexia</taxon>
        <taxon>Chloroflexales</taxon>
        <taxon>Roseiflexineae</taxon>
        <taxon>Roseiflexaceae</taxon>
        <taxon>Roseiflexus</taxon>
    </lineage>
</organism>
<dbReference type="Gene3D" id="2.60.40.10">
    <property type="entry name" value="Immunoglobulins"/>
    <property type="match status" value="2"/>
</dbReference>
<dbReference type="InterPro" id="IPR011635">
    <property type="entry name" value="CARDB"/>
</dbReference>
<protein>
    <submittedName>
        <fullName evidence="2">PKD domain containing protein</fullName>
    </submittedName>
</protein>
<dbReference type="HOGENOM" id="CLU_363166_0_0_0"/>
<dbReference type="eggNOG" id="COG1572">
    <property type="taxonomic scope" value="Bacteria"/>
</dbReference>
<evidence type="ECO:0000313" key="3">
    <source>
        <dbReference type="Proteomes" id="UP000000263"/>
    </source>
</evidence>
<dbReference type="KEGG" id="rca:Rcas_3348"/>
<dbReference type="RefSeq" id="WP_012121822.1">
    <property type="nucleotide sequence ID" value="NC_009767.1"/>
</dbReference>
<dbReference type="EMBL" id="CP000804">
    <property type="protein sequence ID" value="ABU59398.1"/>
    <property type="molecule type" value="Genomic_DNA"/>
</dbReference>
<accession>A7NPA2</accession>
<name>A7NPA2_ROSCS</name>
<dbReference type="Pfam" id="PF07705">
    <property type="entry name" value="CARDB"/>
    <property type="match status" value="1"/>
</dbReference>
<dbReference type="InterPro" id="IPR013783">
    <property type="entry name" value="Ig-like_fold"/>
</dbReference>
<feature type="domain" description="CARDB" evidence="1">
    <location>
        <begin position="120"/>
        <end position="170"/>
    </location>
</feature>
<dbReference type="SUPFAM" id="SSF55486">
    <property type="entry name" value="Metalloproteases ('zincins'), catalytic domain"/>
    <property type="match status" value="1"/>
</dbReference>
<dbReference type="OrthoDB" id="134841at2"/>
<evidence type="ECO:0000313" key="2">
    <source>
        <dbReference type="EMBL" id="ABU59398.1"/>
    </source>
</evidence>